<dbReference type="Proteomes" id="UP001151760">
    <property type="component" value="Unassembled WGS sequence"/>
</dbReference>
<proteinExistence type="predicted"/>
<keyword evidence="3" id="KW-1185">Reference proteome</keyword>
<reference evidence="2" key="1">
    <citation type="journal article" date="2022" name="Int. J. Mol. Sci.">
        <title>Draft Genome of Tanacetum Coccineum: Genomic Comparison of Closely Related Tanacetum-Family Plants.</title>
        <authorList>
            <person name="Yamashiro T."/>
            <person name="Shiraishi A."/>
            <person name="Nakayama K."/>
            <person name="Satake H."/>
        </authorList>
    </citation>
    <scope>NUCLEOTIDE SEQUENCE</scope>
</reference>
<evidence type="ECO:0000256" key="1">
    <source>
        <dbReference type="SAM" id="MobiDB-lite"/>
    </source>
</evidence>
<sequence>MICTAMSIAEEAEYVFIVCMMLHKVIRECIQLADLFTKALPKERFEYLVHRIVPTAKKADEMMLQDIIQVSLAEQKSHEEQEARENVALVYEHLATEEIEKLVEESKNVDDSSPSRHDDTSIPGTRLDV</sequence>
<reference evidence="2" key="2">
    <citation type="submission" date="2022-01" db="EMBL/GenBank/DDBJ databases">
        <authorList>
            <person name="Yamashiro T."/>
            <person name="Shiraishi A."/>
            <person name="Satake H."/>
            <person name="Nakayama K."/>
        </authorList>
    </citation>
    <scope>NUCLEOTIDE SEQUENCE</scope>
</reference>
<gene>
    <name evidence="2" type="ORF">Tco_0858994</name>
</gene>
<protein>
    <submittedName>
        <fullName evidence="2">Uncharacterized protein</fullName>
    </submittedName>
</protein>
<comment type="caution">
    <text evidence="2">The sequence shown here is derived from an EMBL/GenBank/DDBJ whole genome shotgun (WGS) entry which is preliminary data.</text>
</comment>
<organism evidence="2 3">
    <name type="scientific">Tanacetum coccineum</name>
    <dbReference type="NCBI Taxonomy" id="301880"/>
    <lineage>
        <taxon>Eukaryota</taxon>
        <taxon>Viridiplantae</taxon>
        <taxon>Streptophyta</taxon>
        <taxon>Embryophyta</taxon>
        <taxon>Tracheophyta</taxon>
        <taxon>Spermatophyta</taxon>
        <taxon>Magnoliopsida</taxon>
        <taxon>eudicotyledons</taxon>
        <taxon>Gunneridae</taxon>
        <taxon>Pentapetalae</taxon>
        <taxon>asterids</taxon>
        <taxon>campanulids</taxon>
        <taxon>Asterales</taxon>
        <taxon>Asteraceae</taxon>
        <taxon>Asteroideae</taxon>
        <taxon>Anthemideae</taxon>
        <taxon>Anthemidinae</taxon>
        <taxon>Tanacetum</taxon>
    </lineage>
</organism>
<dbReference type="EMBL" id="BQNB010013109">
    <property type="protein sequence ID" value="GJT11952.1"/>
    <property type="molecule type" value="Genomic_DNA"/>
</dbReference>
<accession>A0ABQ5BE30</accession>
<name>A0ABQ5BE30_9ASTR</name>
<evidence type="ECO:0000313" key="2">
    <source>
        <dbReference type="EMBL" id="GJT11952.1"/>
    </source>
</evidence>
<feature type="compositionally biased region" description="Basic and acidic residues" evidence="1">
    <location>
        <begin position="102"/>
        <end position="120"/>
    </location>
</feature>
<feature type="region of interest" description="Disordered" evidence="1">
    <location>
        <begin position="102"/>
        <end position="129"/>
    </location>
</feature>
<evidence type="ECO:0000313" key="3">
    <source>
        <dbReference type="Proteomes" id="UP001151760"/>
    </source>
</evidence>